<protein>
    <submittedName>
        <fullName evidence="2">Type II toxin-antitoxin system RelE/ParE family toxin</fullName>
    </submittedName>
</protein>
<reference evidence="2" key="2">
    <citation type="journal article" date="2021" name="PeerJ">
        <title>Extensive microbial diversity within the chicken gut microbiome revealed by metagenomics and culture.</title>
        <authorList>
            <person name="Gilroy R."/>
            <person name="Ravi A."/>
            <person name="Getino M."/>
            <person name="Pursley I."/>
            <person name="Horton D.L."/>
            <person name="Alikhan N.F."/>
            <person name="Baker D."/>
            <person name="Gharbi K."/>
            <person name="Hall N."/>
            <person name="Watson M."/>
            <person name="Adriaenssens E.M."/>
            <person name="Foster-Nyarko E."/>
            <person name="Jarju S."/>
            <person name="Secka A."/>
            <person name="Antonio M."/>
            <person name="Oren A."/>
            <person name="Chaudhuri R.R."/>
            <person name="La Ragione R."/>
            <person name="Hildebrand F."/>
            <person name="Pallen M.J."/>
        </authorList>
    </citation>
    <scope>NUCLEOTIDE SEQUENCE</scope>
    <source>
        <strain evidence="2">CHK195-11698</strain>
    </source>
</reference>
<gene>
    <name evidence="2" type="ORF">IAD15_04520</name>
</gene>
<dbReference type="InterPro" id="IPR035093">
    <property type="entry name" value="RelE/ParE_toxin_dom_sf"/>
</dbReference>
<sequence>MNGTYFVIYSPGAKDDLREIYSYIAYDLQAPKTAEGQVNRIRQEIRTLDFMPSQHAVVDWEPWKSMGMHRMPVDHFVVYYAINDSSRAVTVIRIFYGGRDVEGIIQAERE</sequence>
<organism evidence="2 3">
    <name type="scientific">Candidatus Fimiplasma intestinipullorum</name>
    <dbReference type="NCBI Taxonomy" id="2840825"/>
    <lineage>
        <taxon>Bacteria</taxon>
        <taxon>Bacillati</taxon>
        <taxon>Bacillota</taxon>
        <taxon>Clostridia</taxon>
        <taxon>Eubacteriales</taxon>
        <taxon>Candidatus Fimiplasma</taxon>
    </lineage>
</organism>
<name>A0A9D1L018_9FIRM</name>
<dbReference type="AlphaFoldDB" id="A0A9D1L018"/>
<dbReference type="SUPFAM" id="SSF143011">
    <property type="entry name" value="RelE-like"/>
    <property type="match status" value="1"/>
</dbReference>
<accession>A0A9D1L018</accession>
<evidence type="ECO:0000256" key="1">
    <source>
        <dbReference type="ARBA" id="ARBA00022649"/>
    </source>
</evidence>
<evidence type="ECO:0000313" key="2">
    <source>
        <dbReference type="EMBL" id="HIU13314.1"/>
    </source>
</evidence>
<dbReference type="EMBL" id="DVMJ01000038">
    <property type="protein sequence ID" value="HIU13314.1"/>
    <property type="molecule type" value="Genomic_DNA"/>
</dbReference>
<dbReference type="Proteomes" id="UP000824175">
    <property type="component" value="Unassembled WGS sequence"/>
</dbReference>
<dbReference type="Pfam" id="PF05016">
    <property type="entry name" value="ParE_toxin"/>
    <property type="match status" value="1"/>
</dbReference>
<evidence type="ECO:0000313" key="3">
    <source>
        <dbReference type="Proteomes" id="UP000824175"/>
    </source>
</evidence>
<reference evidence="2" key="1">
    <citation type="submission" date="2020-10" db="EMBL/GenBank/DDBJ databases">
        <authorList>
            <person name="Gilroy R."/>
        </authorList>
    </citation>
    <scope>NUCLEOTIDE SEQUENCE</scope>
    <source>
        <strain evidence="2">CHK195-11698</strain>
    </source>
</reference>
<proteinExistence type="predicted"/>
<keyword evidence="1" id="KW-1277">Toxin-antitoxin system</keyword>
<dbReference type="Gene3D" id="3.30.2310.20">
    <property type="entry name" value="RelE-like"/>
    <property type="match status" value="1"/>
</dbReference>
<comment type="caution">
    <text evidence="2">The sequence shown here is derived from an EMBL/GenBank/DDBJ whole genome shotgun (WGS) entry which is preliminary data.</text>
</comment>
<dbReference type="InterPro" id="IPR007712">
    <property type="entry name" value="RelE/ParE_toxin"/>
</dbReference>